<gene>
    <name evidence="1" type="ORF">METZ01_LOCUS235220</name>
</gene>
<protein>
    <submittedName>
        <fullName evidence="1">Uncharacterized protein</fullName>
    </submittedName>
</protein>
<dbReference type="AlphaFoldDB" id="A0A382H4Z9"/>
<reference evidence="1" key="1">
    <citation type="submission" date="2018-05" db="EMBL/GenBank/DDBJ databases">
        <authorList>
            <person name="Lanie J.A."/>
            <person name="Ng W.-L."/>
            <person name="Kazmierczak K.M."/>
            <person name="Andrzejewski T.M."/>
            <person name="Davidsen T.M."/>
            <person name="Wayne K.J."/>
            <person name="Tettelin H."/>
            <person name="Glass J.I."/>
            <person name="Rusch D."/>
            <person name="Podicherti R."/>
            <person name="Tsui H.-C.T."/>
            <person name="Winkler M.E."/>
        </authorList>
    </citation>
    <scope>NUCLEOTIDE SEQUENCE</scope>
</reference>
<dbReference type="EMBL" id="UINC01059210">
    <property type="protein sequence ID" value="SVB82366.1"/>
    <property type="molecule type" value="Genomic_DNA"/>
</dbReference>
<accession>A0A382H4Z9</accession>
<evidence type="ECO:0000313" key="1">
    <source>
        <dbReference type="EMBL" id="SVB82366.1"/>
    </source>
</evidence>
<sequence>MVITIIYPVIKNGKRGIIPSEIY</sequence>
<proteinExistence type="predicted"/>
<feature type="non-terminal residue" evidence="1">
    <location>
        <position position="23"/>
    </location>
</feature>
<name>A0A382H4Z9_9ZZZZ</name>
<organism evidence="1">
    <name type="scientific">marine metagenome</name>
    <dbReference type="NCBI Taxonomy" id="408172"/>
    <lineage>
        <taxon>unclassified sequences</taxon>
        <taxon>metagenomes</taxon>
        <taxon>ecological metagenomes</taxon>
    </lineage>
</organism>